<dbReference type="PROSITE" id="PS50930">
    <property type="entry name" value="HTH_LYTTR"/>
    <property type="match status" value="1"/>
</dbReference>
<dbReference type="Proteomes" id="UP000318554">
    <property type="component" value="Unassembled WGS sequence"/>
</dbReference>
<dbReference type="GO" id="GO:0003677">
    <property type="term" value="F:DNA binding"/>
    <property type="evidence" value="ECO:0007669"/>
    <property type="project" value="InterPro"/>
</dbReference>
<dbReference type="Pfam" id="PF13596">
    <property type="entry name" value="PAS_10"/>
    <property type="match status" value="1"/>
</dbReference>
<name>A0A554WCL4_9BURK</name>
<evidence type="ECO:0000259" key="1">
    <source>
        <dbReference type="PROSITE" id="PS50930"/>
    </source>
</evidence>
<dbReference type="OrthoDB" id="9781059at2"/>
<evidence type="ECO:0000313" key="3">
    <source>
        <dbReference type="Proteomes" id="UP000318554"/>
    </source>
</evidence>
<feature type="domain" description="HTH LytTR-type" evidence="1">
    <location>
        <begin position="157"/>
        <end position="262"/>
    </location>
</feature>
<dbReference type="PANTHER" id="PTHR37299:SF1">
    <property type="entry name" value="STAGE 0 SPORULATION PROTEIN A HOMOLOG"/>
    <property type="match status" value="1"/>
</dbReference>
<dbReference type="InterPro" id="IPR046947">
    <property type="entry name" value="LytR-like"/>
</dbReference>
<proteinExistence type="predicted"/>
<dbReference type="GO" id="GO:0000156">
    <property type="term" value="F:phosphorelay response regulator activity"/>
    <property type="evidence" value="ECO:0007669"/>
    <property type="project" value="InterPro"/>
</dbReference>
<dbReference type="RefSeq" id="WP_144326782.1">
    <property type="nucleotide sequence ID" value="NZ_VJNA01000037.1"/>
</dbReference>
<reference evidence="2 3" key="1">
    <citation type="submission" date="2019-07" db="EMBL/GenBank/DDBJ databases">
        <title>Tepidimonas aquatica CLN-1 draft genome.</title>
        <authorList>
            <person name="Da Costa M.S."/>
            <person name="Froufe H.J.C."/>
            <person name="Egas C."/>
            <person name="Albuquerque L."/>
        </authorList>
    </citation>
    <scope>NUCLEOTIDE SEQUENCE [LARGE SCALE GENOMIC DNA]</scope>
    <source>
        <strain evidence="2 3">CLN-1</strain>
    </source>
</reference>
<dbReference type="AlphaFoldDB" id="A0A554WCL4"/>
<evidence type="ECO:0000313" key="2">
    <source>
        <dbReference type="EMBL" id="TSE21314.1"/>
    </source>
</evidence>
<accession>A0A554WCL4</accession>
<dbReference type="Pfam" id="PF04397">
    <property type="entry name" value="LytTR"/>
    <property type="match status" value="1"/>
</dbReference>
<dbReference type="Gene3D" id="2.40.50.1020">
    <property type="entry name" value="LytTr DNA-binding domain"/>
    <property type="match status" value="1"/>
</dbReference>
<dbReference type="PANTHER" id="PTHR37299">
    <property type="entry name" value="TRANSCRIPTIONAL REGULATOR-RELATED"/>
    <property type="match status" value="1"/>
</dbReference>
<dbReference type="SMART" id="SM00850">
    <property type="entry name" value="LytTR"/>
    <property type="match status" value="1"/>
</dbReference>
<gene>
    <name evidence="2" type="primary">rcoM2</name>
    <name evidence="2" type="ORF">Taqua_02284</name>
</gene>
<dbReference type="EMBL" id="VJNA01000037">
    <property type="protein sequence ID" value="TSE21314.1"/>
    <property type="molecule type" value="Genomic_DNA"/>
</dbReference>
<dbReference type="Gene3D" id="3.30.450.20">
    <property type="entry name" value="PAS domain"/>
    <property type="match status" value="1"/>
</dbReference>
<comment type="caution">
    <text evidence="2">The sequence shown here is derived from an EMBL/GenBank/DDBJ whole genome shotgun (WGS) entry which is preliminary data.</text>
</comment>
<dbReference type="InterPro" id="IPR007492">
    <property type="entry name" value="LytTR_DNA-bd_dom"/>
</dbReference>
<keyword evidence="3" id="KW-1185">Reference proteome</keyword>
<organism evidence="2 3">
    <name type="scientific">Tepidimonas aquatica</name>
    <dbReference type="NCBI Taxonomy" id="247482"/>
    <lineage>
        <taxon>Bacteria</taxon>
        <taxon>Pseudomonadati</taxon>
        <taxon>Pseudomonadota</taxon>
        <taxon>Betaproteobacteria</taxon>
        <taxon>Burkholderiales</taxon>
        <taxon>Tepidimonas</taxon>
    </lineage>
</organism>
<sequence>MKNCPLSHDPTAASSSNSWLYLLERFDVGVIHLDKNLRVVGMNDFARRSLPVQDKLPFDRYVLDFHPDAAKNKVKFLLDQAECPVNNAPPMAMMINIPDRMLLIKVTKISDVQGRTTGYTLVFYDITALVSHETEVNHQARESSDPPTQQRRLLRKIPTIKQNRVLLVDVSSVSFVRSEGHYTWIHTSQTSQFCNLNIGDLESRLDPQLFVRVHRSYIVNLSHVDEIVRDEGRMKLRMMGATPVEIPVSRSSAPRLLEQLGLAGSAAVRT</sequence>
<protein>
    <submittedName>
        <fullName evidence="2">Heme-containing CO-sensing transcriptional regulator RcoM 2</fullName>
    </submittedName>
</protein>